<feature type="transmembrane region" description="Helical" evidence="1">
    <location>
        <begin position="42"/>
        <end position="59"/>
    </location>
</feature>
<accession>A0A8E2F4F1</accession>
<keyword evidence="3" id="KW-1185">Reference proteome</keyword>
<sequence length="96" mass="10444">MLLTQLYNLTQQRDSKISQKIADQAMKTAVASKRDSSAMKSIAVLTMLLLPGTAVASIFSMGSFFSQTGNSRVAVSPDFWLYWAVTLPLTGVILTI</sequence>
<reference evidence="2 3" key="1">
    <citation type="journal article" date="2016" name="Nat. Commun.">
        <title>Ectomycorrhizal ecology is imprinted in the genome of the dominant symbiotic fungus Cenococcum geophilum.</title>
        <authorList>
            <consortium name="DOE Joint Genome Institute"/>
            <person name="Peter M."/>
            <person name="Kohler A."/>
            <person name="Ohm R.A."/>
            <person name="Kuo A."/>
            <person name="Krutzmann J."/>
            <person name="Morin E."/>
            <person name="Arend M."/>
            <person name="Barry K.W."/>
            <person name="Binder M."/>
            <person name="Choi C."/>
            <person name="Clum A."/>
            <person name="Copeland A."/>
            <person name="Grisel N."/>
            <person name="Haridas S."/>
            <person name="Kipfer T."/>
            <person name="LaButti K."/>
            <person name="Lindquist E."/>
            <person name="Lipzen A."/>
            <person name="Maire R."/>
            <person name="Meier B."/>
            <person name="Mihaltcheva S."/>
            <person name="Molinier V."/>
            <person name="Murat C."/>
            <person name="Poggeler S."/>
            <person name="Quandt C.A."/>
            <person name="Sperisen C."/>
            <person name="Tritt A."/>
            <person name="Tisserant E."/>
            <person name="Crous P.W."/>
            <person name="Henrissat B."/>
            <person name="Nehls U."/>
            <person name="Egli S."/>
            <person name="Spatafora J.W."/>
            <person name="Grigoriev I.V."/>
            <person name="Martin F.M."/>
        </authorList>
    </citation>
    <scope>NUCLEOTIDE SEQUENCE [LARGE SCALE GENOMIC DNA]</scope>
    <source>
        <strain evidence="2 3">CBS 207.34</strain>
    </source>
</reference>
<proteinExistence type="predicted"/>
<dbReference type="AlphaFoldDB" id="A0A8E2F4F1"/>
<protein>
    <submittedName>
        <fullName evidence="2">Uncharacterized protein</fullName>
    </submittedName>
</protein>
<evidence type="ECO:0000256" key="1">
    <source>
        <dbReference type="SAM" id="Phobius"/>
    </source>
</evidence>
<keyword evidence="1" id="KW-0812">Transmembrane</keyword>
<dbReference type="EMBL" id="KV749333">
    <property type="protein sequence ID" value="OCL09941.1"/>
    <property type="molecule type" value="Genomic_DNA"/>
</dbReference>
<dbReference type="Gene3D" id="1.20.58.340">
    <property type="entry name" value="Magnesium transport protein CorA, transmembrane region"/>
    <property type="match status" value="1"/>
</dbReference>
<feature type="transmembrane region" description="Helical" evidence="1">
    <location>
        <begin position="79"/>
        <end position="95"/>
    </location>
</feature>
<evidence type="ECO:0000313" key="2">
    <source>
        <dbReference type="EMBL" id="OCL09941.1"/>
    </source>
</evidence>
<evidence type="ECO:0000313" key="3">
    <source>
        <dbReference type="Proteomes" id="UP000250140"/>
    </source>
</evidence>
<dbReference type="OrthoDB" id="2830640at2759"/>
<keyword evidence="1" id="KW-1133">Transmembrane helix</keyword>
<dbReference type="Proteomes" id="UP000250140">
    <property type="component" value="Unassembled WGS sequence"/>
</dbReference>
<organism evidence="2 3">
    <name type="scientific">Glonium stellatum</name>
    <dbReference type="NCBI Taxonomy" id="574774"/>
    <lineage>
        <taxon>Eukaryota</taxon>
        <taxon>Fungi</taxon>
        <taxon>Dikarya</taxon>
        <taxon>Ascomycota</taxon>
        <taxon>Pezizomycotina</taxon>
        <taxon>Dothideomycetes</taxon>
        <taxon>Pleosporomycetidae</taxon>
        <taxon>Gloniales</taxon>
        <taxon>Gloniaceae</taxon>
        <taxon>Glonium</taxon>
    </lineage>
</organism>
<keyword evidence="1" id="KW-0472">Membrane</keyword>
<name>A0A8E2F4F1_9PEZI</name>
<gene>
    <name evidence="2" type="ORF">AOQ84DRAFT_290260</name>
</gene>